<gene>
    <name evidence="2" type="ORF">CEP68_15480</name>
</gene>
<name>A0A1Z3UCS2_BREVE</name>
<dbReference type="SUPFAM" id="SSF56281">
    <property type="entry name" value="Metallo-hydrolase/oxidoreductase"/>
    <property type="match status" value="1"/>
</dbReference>
<accession>A0A1Z3UCS2</accession>
<keyword evidence="2" id="KW-0378">Hydrolase</keyword>
<dbReference type="PANTHER" id="PTHR43694:SF1">
    <property type="entry name" value="RIBONUCLEASE J"/>
    <property type="match status" value="1"/>
</dbReference>
<dbReference type="KEGG" id="bvc:CEP68_15480"/>
<proteinExistence type="predicted"/>
<dbReference type="CDD" id="cd07732">
    <property type="entry name" value="metallo-hydrolase-like_MBL-fold"/>
    <property type="match status" value="1"/>
</dbReference>
<dbReference type="SMART" id="SM00849">
    <property type="entry name" value="Lactamase_B"/>
    <property type="match status" value="1"/>
</dbReference>
<sequence>MTVNLTVHRATDQIGGNCIELSSDAGRILLDVGRPLDAPNDAVGLLPTTLDRDRPLDGVLISHPHQDHYGLLEEIPAHWPIYSGKATERLIQLTAIIFGQPMQREFRPWDVGKANQIGPFTVTPYLTDHSAFDAHMLLIEVEGRRILYSGDFRTHGRKSKLVERMMASPPADIDVLLMEGTNLGSDKPCMTETDLEADYVELFRATKGRVFVAWSAQNIDRTVTLYRACLKTKRTLVIDLYTAEVLDVLAEHGRIPQPDWSSIKVVITSAFSRMYKRKGDEAFVTRMAANGISAKALVNSPERWVIMVRPSLIKDYSPAGVTPTADDAWSYAMWSGYLKNEDGQRLQNWFGEGRARAKHLHTSGHASPSDLRAFANAMKPKTMVPIHGVAWDLDREGFPPITRLVDGQPLVL</sequence>
<dbReference type="Proteomes" id="UP000197050">
    <property type="component" value="Chromosome"/>
</dbReference>
<evidence type="ECO:0000313" key="2">
    <source>
        <dbReference type="EMBL" id="ASE40774.1"/>
    </source>
</evidence>
<protein>
    <submittedName>
        <fullName evidence="2">MBL fold metallo-hydrolase</fullName>
    </submittedName>
</protein>
<evidence type="ECO:0000259" key="1">
    <source>
        <dbReference type="SMART" id="SM00849"/>
    </source>
</evidence>
<dbReference type="InterPro" id="IPR036866">
    <property type="entry name" value="RibonucZ/Hydroxyglut_hydro"/>
</dbReference>
<dbReference type="Pfam" id="PF07521">
    <property type="entry name" value="RMMBL"/>
    <property type="match status" value="1"/>
</dbReference>
<dbReference type="InterPro" id="IPR001279">
    <property type="entry name" value="Metallo-B-lactamas"/>
</dbReference>
<dbReference type="PANTHER" id="PTHR43694">
    <property type="entry name" value="RIBONUCLEASE J"/>
    <property type="match status" value="1"/>
</dbReference>
<reference evidence="3" key="1">
    <citation type="submission" date="2017-06" db="EMBL/GenBank/DDBJ databases">
        <title>FDA dAtabase for Regulatory Grade micrObial Sequences (FDA-ARGOS): Supporting development and validation of Infectious Disease Dx tests.</title>
        <authorList>
            <person name="Minogue T."/>
            <person name="Wolcott M."/>
            <person name="Wasieloski L."/>
            <person name="Aguilar W."/>
            <person name="Moore D."/>
            <person name="Tallon L."/>
            <person name="Sadzewicz L."/>
            <person name="Sengamalay N."/>
            <person name="Ott S."/>
            <person name="Godinez A."/>
            <person name="Nagaraj S."/>
            <person name="Nadendla S."/>
            <person name="Geyer C."/>
            <person name="Sichtig H."/>
        </authorList>
    </citation>
    <scope>NUCLEOTIDE SEQUENCE [LARGE SCALE GENOMIC DNA]</scope>
    <source>
        <strain evidence="3">FDAARGOS_289</strain>
    </source>
</reference>
<evidence type="ECO:0000313" key="3">
    <source>
        <dbReference type="Proteomes" id="UP000197050"/>
    </source>
</evidence>
<dbReference type="AlphaFoldDB" id="A0A1Z3UCS2"/>
<dbReference type="Pfam" id="PF00753">
    <property type="entry name" value="Lactamase_B"/>
    <property type="match status" value="1"/>
</dbReference>
<dbReference type="GO" id="GO:0016787">
    <property type="term" value="F:hydrolase activity"/>
    <property type="evidence" value="ECO:0007669"/>
    <property type="project" value="UniProtKB-KW"/>
</dbReference>
<dbReference type="EMBL" id="CP022048">
    <property type="protein sequence ID" value="ASE40774.1"/>
    <property type="molecule type" value="Genomic_DNA"/>
</dbReference>
<dbReference type="Gene3D" id="3.60.15.10">
    <property type="entry name" value="Ribonuclease Z/Hydroxyacylglutathione hydrolase-like"/>
    <property type="match status" value="2"/>
</dbReference>
<feature type="domain" description="Metallo-beta-lactamase" evidence="1">
    <location>
        <begin position="15"/>
        <end position="214"/>
    </location>
</feature>
<dbReference type="InterPro" id="IPR011108">
    <property type="entry name" value="RMMBL"/>
</dbReference>
<organism evidence="2 3">
    <name type="scientific">Brevundimonas vesicularis</name>
    <name type="common">Pseudomonas vesicularis</name>
    <dbReference type="NCBI Taxonomy" id="41276"/>
    <lineage>
        <taxon>Bacteria</taxon>
        <taxon>Pseudomonadati</taxon>
        <taxon>Pseudomonadota</taxon>
        <taxon>Alphaproteobacteria</taxon>
        <taxon>Caulobacterales</taxon>
        <taxon>Caulobacteraceae</taxon>
        <taxon>Brevundimonas</taxon>
    </lineage>
</organism>